<sequence>MANIALFGPEQQGKISYLGEMHHGHKKYTRLLGSLGICLLIGALASFATQTSVQSWYPTLAKPAITPPDAWFGPIWTVLYILMGISAGIVWSRGFHHLWVKTALYHFGIQLLLNGSWSLVFFGLREPVWALAIISSLVVLLILTIKWFRVVSKTAAWLLVPYLVWILFAAYLNLRIVQLN</sequence>
<keyword evidence="3 6" id="KW-0812">Transmembrane</keyword>
<dbReference type="eggNOG" id="COG3476">
    <property type="taxonomic scope" value="Bacteria"/>
</dbReference>
<dbReference type="Proteomes" id="UP000009049">
    <property type="component" value="Chromosome"/>
</dbReference>
<dbReference type="KEGG" id="rbi:RB2501_08640"/>
<dbReference type="GO" id="GO:0016020">
    <property type="term" value="C:membrane"/>
    <property type="evidence" value="ECO:0007669"/>
    <property type="project" value="UniProtKB-SubCell"/>
</dbReference>
<dbReference type="STRING" id="313596.RB2501_08640"/>
<name>A4CJ48_ROBBH</name>
<dbReference type="CDD" id="cd15904">
    <property type="entry name" value="TSPO_MBR"/>
    <property type="match status" value="1"/>
</dbReference>
<dbReference type="HOGENOM" id="CLU_091805_2_0_10"/>
<feature type="transmembrane region" description="Helical" evidence="6">
    <location>
        <begin position="31"/>
        <end position="50"/>
    </location>
</feature>
<proteinExistence type="inferred from homology"/>
<dbReference type="InterPro" id="IPR004307">
    <property type="entry name" value="TspO_MBR"/>
</dbReference>
<evidence type="ECO:0000313" key="7">
    <source>
        <dbReference type="EMBL" id="EAR16956.1"/>
    </source>
</evidence>
<dbReference type="PANTHER" id="PTHR10057:SF0">
    <property type="entry name" value="TRANSLOCATOR PROTEIN"/>
    <property type="match status" value="1"/>
</dbReference>
<evidence type="ECO:0000256" key="3">
    <source>
        <dbReference type="ARBA" id="ARBA00022692"/>
    </source>
</evidence>
<evidence type="ECO:0000256" key="5">
    <source>
        <dbReference type="ARBA" id="ARBA00023136"/>
    </source>
</evidence>
<comment type="subcellular location">
    <subcellularLocation>
        <location evidence="1">Membrane</location>
        <topology evidence="1">Multi-pass membrane protein</topology>
    </subcellularLocation>
</comment>
<reference evidence="7 8" key="1">
    <citation type="journal article" date="2009" name="J. Bacteriol.">
        <title>Complete genome sequence of Robiginitalea biformata HTCC2501.</title>
        <authorList>
            <person name="Oh H.M."/>
            <person name="Giovannoni S.J."/>
            <person name="Lee K."/>
            <person name="Ferriera S."/>
            <person name="Johnson J."/>
            <person name="Cho J.C."/>
        </authorList>
    </citation>
    <scope>NUCLEOTIDE SEQUENCE [LARGE SCALE GENOMIC DNA]</scope>
    <source>
        <strain evidence="8">ATCC BAA-864 / HTCC2501 / KCTC 12146</strain>
    </source>
</reference>
<organism evidence="7 8">
    <name type="scientific">Robiginitalea biformata (strain ATCC BAA-864 / DSM 15991 / KCTC 12146 / HTCC2501)</name>
    <dbReference type="NCBI Taxonomy" id="313596"/>
    <lineage>
        <taxon>Bacteria</taxon>
        <taxon>Pseudomonadati</taxon>
        <taxon>Bacteroidota</taxon>
        <taxon>Flavobacteriia</taxon>
        <taxon>Flavobacteriales</taxon>
        <taxon>Flavobacteriaceae</taxon>
        <taxon>Robiginitalea</taxon>
    </lineage>
</organism>
<keyword evidence="4 6" id="KW-1133">Transmembrane helix</keyword>
<protein>
    <submittedName>
        <fullName evidence="7">Integral membrane protein</fullName>
    </submittedName>
</protein>
<keyword evidence="5 6" id="KW-0472">Membrane</keyword>
<dbReference type="Gene3D" id="1.20.1260.100">
    <property type="entry name" value="TspO/MBR protein"/>
    <property type="match status" value="1"/>
</dbReference>
<dbReference type="InterPro" id="IPR038330">
    <property type="entry name" value="TspO/MBR-related_sf"/>
</dbReference>
<evidence type="ECO:0000313" key="8">
    <source>
        <dbReference type="Proteomes" id="UP000009049"/>
    </source>
</evidence>
<dbReference type="Pfam" id="PF03073">
    <property type="entry name" value="TspO_MBR"/>
    <property type="match status" value="1"/>
</dbReference>
<dbReference type="EMBL" id="CP001712">
    <property type="protein sequence ID" value="EAR16956.1"/>
    <property type="molecule type" value="Genomic_DNA"/>
</dbReference>
<accession>A4CJ48</accession>
<evidence type="ECO:0000256" key="6">
    <source>
        <dbReference type="SAM" id="Phobius"/>
    </source>
</evidence>
<dbReference type="GO" id="GO:0033013">
    <property type="term" value="P:tetrapyrrole metabolic process"/>
    <property type="evidence" value="ECO:0007669"/>
    <property type="project" value="UniProtKB-ARBA"/>
</dbReference>
<evidence type="ECO:0000256" key="2">
    <source>
        <dbReference type="ARBA" id="ARBA00007524"/>
    </source>
</evidence>
<comment type="similarity">
    <text evidence="2">Belongs to the TspO/BZRP family.</text>
</comment>
<feature type="transmembrane region" description="Helical" evidence="6">
    <location>
        <begin position="70"/>
        <end position="91"/>
    </location>
</feature>
<dbReference type="FunFam" id="1.20.1260.100:FF:000001">
    <property type="entry name" value="translocator protein 2"/>
    <property type="match status" value="1"/>
</dbReference>
<dbReference type="AlphaFoldDB" id="A4CJ48"/>
<gene>
    <name evidence="7" type="ordered locus">RB2501_08640</name>
</gene>
<feature type="transmembrane region" description="Helical" evidence="6">
    <location>
        <begin position="155"/>
        <end position="174"/>
    </location>
</feature>
<evidence type="ECO:0000256" key="4">
    <source>
        <dbReference type="ARBA" id="ARBA00022989"/>
    </source>
</evidence>
<keyword evidence="8" id="KW-1185">Reference proteome</keyword>
<feature type="transmembrane region" description="Helical" evidence="6">
    <location>
        <begin position="128"/>
        <end position="148"/>
    </location>
</feature>
<evidence type="ECO:0000256" key="1">
    <source>
        <dbReference type="ARBA" id="ARBA00004141"/>
    </source>
</evidence>
<feature type="transmembrane region" description="Helical" evidence="6">
    <location>
        <begin position="103"/>
        <end position="122"/>
    </location>
</feature>
<dbReference type="RefSeq" id="WP_015753712.1">
    <property type="nucleotide sequence ID" value="NC_013222.1"/>
</dbReference>
<dbReference type="PANTHER" id="PTHR10057">
    <property type="entry name" value="PERIPHERAL-TYPE BENZODIAZEPINE RECEPTOR"/>
    <property type="match status" value="1"/>
</dbReference>